<name>A0ACB5U520_AMBMO</name>
<sequence>MLAKSIVTTALLSLSTVASVLASSSSVQTKTIFVTPDDKTFVTSAAAGSIETQTRYITSNAAKAVTSYDVNSIETLTMTPNPQESVTSIAILSPSSPADNSDQTESIFVTPNAPASSVLSSDTNLVEIYTVFVTTAQESVTSVISDVNVAETHTVSSLLMLQTPLLQSPLLPILLLMLIPSKRILSLSHLVTQNSL</sequence>
<evidence type="ECO:0000313" key="1">
    <source>
        <dbReference type="EMBL" id="GMF02403.1"/>
    </source>
</evidence>
<dbReference type="EMBL" id="BSXS01012469">
    <property type="protein sequence ID" value="GMF02403.1"/>
    <property type="molecule type" value="Genomic_DNA"/>
</dbReference>
<keyword evidence="2" id="KW-1185">Reference proteome</keyword>
<gene>
    <name evidence="1" type="ORF">Amon02_001145200</name>
</gene>
<comment type="caution">
    <text evidence="1">The sequence shown here is derived from an EMBL/GenBank/DDBJ whole genome shotgun (WGS) entry which is preliminary data.</text>
</comment>
<reference evidence="1" key="1">
    <citation type="submission" date="2023-04" db="EMBL/GenBank/DDBJ databases">
        <title>Ambrosiozyma monospora NBRC 10751.</title>
        <authorList>
            <person name="Ichikawa N."/>
            <person name="Sato H."/>
            <person name="Tonouchi N."/>
        </authorList>
    </citation>
    <scope>NUCLEOTIDE SEQUENCE</scope>
    <source>
        <strain evidence="1">NBRC 10751</strain>
    </source>
</reference>
<proteinExistence type="predicted"/>
<organism evidence="1 2">
    <name type="scientific">Ambrosiozyma monospora</name>
    <name type="common">Yeast</name>
    <name type="synonym">Endomycopsis monosporus</name>
    <dbReference type="NCBI Taxonomy" id="43982"/>
    <lineage>
        <taxon>Eukaryota</taxon>
        <taxon>Fungi</taxon>
        <taxon>Dikarya</taxon>
        <taxon>Ascomycota</taxon>
        <taxon>Saccharomycotina</taxon>
        <taxon>Pichiomycetes</taxon>
        <taxon>Pichiales</taxon>
        <taxon>Pichiaceae</taxon>
        <taxon>Ambrosiozyma</taxon>
    </lineage>
</organism>
<evidence type="ECO:0000313" key="2">
    <source>
        <dbReference type="Proteomes" id="UP001165064"/>
    </source>
</evidence>
<protein>
    <submittedName>
        <fullName evidence="1">Unnamed protein product</fullName>
    </submittedName>
</protein>
<accession>A0ACB5U520</accession>
<dbReference type="Proteomes" id="UP001165064">
    <property type="component" value="Unassembled WGS sequence"/>
</dbReference>